<dbReference type="GO" id="GO:0004725">
    <property type="term" value="F:protein tyrosine phosphatase activity"/>
    <property type="evidence" value="ECO:0007669"/>
    <property type="project" value="UniProtKB-EC"/>
</dbReference>
<feature type="compositionally biased region" description="Basic and acidic residues" evidence="6">
    <location>
        <begin position="1298"/>
        <end position="1311"/>
    </location>
</feature>
<keyword evidence="7" id="KW-0472">Membrane</keyword>
<gene>
    <name evidence="10" type="ORF">TTEB3V08_LOCUS284</name>
</gene>
<evidence type="ECO:0000256" key="6">
    <source>
        <dbReference type="SAM" id="MobiDB-lite"/>
    </source>
</evidence>
<feature type="compositionally biased region" description="Polar residues" evidence="6">
    <location>
        <begin position="753"/>
        <end position="762"/>
    </location>
</feature>
<keyword evidence="7" id="KW-0812">Transmembrane</keyword>
<protein>
    <recommendedName>
        <fullName evidence="1">protein-tyrosine-phosphatase</fullName>
        <ecNumber evidence="1">3.1.3.48</ecNumber>
    </recommendedName>
</protein>
<feature type="compositionally biased region" description="Low complexity" evidence="6">
    <location>
        <begin position="902"/>
        <end position="916"/>
    </location>
</feature>
<keyword evidence="3" id="KW-0378">Hydrolase</keyword>
<dbReference type="GO" id="GO:0007165">
    <property type="term" value="P:signal transduction"/>
    <property type="evidence" value="ECO:0007669"/>
    <property type="project" value="TreeGrafter"/>
</dbReference>
<feature type="compositionally biased region" description="Basic and acidic residues" evidence="6">
    <location>
        <begin position="475"/>
        <end position="485"/>
    </location>
</feature>
<evidence type="ECO:0000256" key="5">
    <source>
        <dbReference type="PIRSR" id="PIRSR608356-50"/>
    </source>
</evidence>
<feature type="compositionally biased region" description="Basic and acidic residues" evidence="6">
    <location>
        <begin position="1378"/>
        <end position="1399"/>
    </location>
</feature>
<feature type="region of interest" description="Disordered" evidence="6">
    <location>
        <begin position="1298"/>
        <end position="1399"/>
    </location>
</feature>
<dbReference type="EMBL" id="OE000035">
    <property type="protein sequence ID" value="CAD7452096.1"/>
    <property type="molecule type" value="Genomic_DNA"/>
</dbReference>
<feature type="domain" description="Tyrosine specific protein phosphatases" evidence="9">
    <location>
        <begin position="1856"/>
        <end position="1927"/>
    </location>
</feature>
<feature type="compositionally biased region" description="Low complexity" evidence="6">
    <location>
        <begin position="354"/>
        <end position="364"/>
    </location>
</feature>
<evidence type="ECO:0000259" key="8">
    <source>
        <dbReference type="PROSITE" id="PS50055"/>
    </source>
</evidence>
<feature type="compositionally biased region" description="Low complexity" evidence="6">
    <location>
        <begin position="740"/>
        <end position="752"/>
    </location>
</feature>
<evidence type="ECO:0000259" key="9">
    <source>
        <dbReference type="PROSITE" id="PS50056"/>
    </source>
</evidence>
<feature type="region of interest" description="Disordered" evidence="6">
    <location>
        <begin position="624"/>
        <end position="649"/>
    </location>
</feature>
<evidence type="ECO:0000256" key="7">
    <source>
        <dbReference type="SAM" id="Phobius"/>
    </source>
</evidence>
<dbReference type="PANTHER" id="PTHR46198:SF4">
    <property type="entry name" value="PROTEIN-TYROSINE-PHOSPHATASE"/>
    <property type="match status" value="1"/>
</dbReference>
<proteinExistence type="predicted"/>
<sequence length="1933" mass="213150">MEESNSVFKPMRSDAHTRTQTMTHCFCTEEVLTRCDILSRLPTLVSGAPTRLVLKYEKMLVGAFYWSTVGQPFVDTCSWWTPSTGLLSGNRLLTLVTGGRFLLVYCNHLLTLDAGVCLLLLVYCRATICWHLLVDAFLSGNHLLTLDAGVCLLLVYLCNRPRGVVVSALGYEPRSSGSDSLQVPWVYLPKGELPQRSPGFDPLLHKKNLVAPGLEPGTSGSVTTRPKRWSLQGIRTDAVSNLFGPSSAGELNEPRYNFLSLNRRIIRRRHSLGECDDEPHPWQDAGVEPRPSGARYTGFLLTFSLSALLVQVSGGRLVRRITAADLPSTISSRARGIAPTSPTIGDHVIDRKSNATSTNNCSTNGDSSSCEVTNGGREDARGATSWERSSSEHSSEGSHPSTQESPYSIYDVRHYMDEDAIARESSPQHHVIAFHQVTESTDFAASLTTPEMHLFDEHHAKISAGIRQNLYTSSEAERKEEEHMADASTPTDEDNALDESAYYERRPNGTGEVKLEYNQRLEVSYNGSSGPNSVRGDITVDNGTHLDFESKYLQKEFSHELNATTILPPEETTTKMINELQTINESSTPMVPYQSNVNNPPNNQTLQDQFPEGAVDMLLILPTTTESPSHNTEPANETLSASSAEHGNNRSHLVSSYDNSVDIDITTVSPGDENSTIFPSTMKLRSSRLNKTNHESTTTEVPDSTSTLFSEVDSTTNVETTTDDVLTSKRPMWVPQSWSTMTTTAGPDTMTTVSPSQVPTRTHNGRMLGSGQSRDNATNSVDGVTRLTIVSGTATKIPRIVYTVRPNLRSNSTTAGTVNDNFRPRPMTTMLQTPEPPTTEAPEQNTVFPFISKSSFEGPKFQGRQRTSTTTKSLVGDMLTSQNTNDTINTQRTEHVYKQPHSSSSFNSSTETTGSSEDFTQKVPTPLANEGSSKSPSENIISVDKPFPSRVVIGTTQKPTDSITNNEGNDISKVYNPVNSSNRGSIKYTNNNSNLTRNNTINSFSIPPTASVWTLATLKGPSNESRRTSQPSIRISTENGALTENSEDDEDDTMFIRIPTVEKPSPFSTKRPLESTTNKTSTITQFTSAGDTNLRTAAEDGTDFSLHYTSLNKVSAFPSTILPSTGPRDLDSNRTHLQPLTEDITPEEVTSAEPTTTEDPDTTTLLPSIPTRNPFTLSIATTNIPISTIDYALSSATTPDYELSDTSTTNIPTTVEYTTNIPTTTDYISSENKSLSNATFDNSLSSATVIPDQTKSDNANETFTSVPISEVFGMFTNKTSAAFTTNQPFLDADEIHASSEDQQGGDERPTNEEATNSQESEGSRTIEGQQSEEEKSPLGADTQKEENQLTEDGGTKPPRDWGQQPVEGGDSPVLPVQDVHDVNNDLGKPEANKTIPDESFKPIKGWKTTISPKNKTKDMWTTSSPVIQTTVDSTHGLIPVNPENVPYYLILSVDSSWYDVCRLGDTFKEAVARLLTKATDSLVKSQQVVLLNIGPDLCTDAMTEGMEGAKDKTTNLSIQFYIADKDGKFNMGLCEVFSMVWRKYHFEYPYTIRSVQLISMEPPKVLDMDEPSEGNMIAVISLSCVGGLCLIIAIVIIVLLWKRQTKKKNFKFGERCTPVTLDDYSMDSVSAFNSVRRKGGMRASKRLYGNPAFDNPNSPSHPMNFAGLANFSSDSAALEEEFGMISQVTPKVDELPEGAEAKNRYANVIPLPETRVKLSSVEGDTLSDYINANYVRGPKDVEKFYIACQAPLQSTITDFWRMVWEQQTRVILMLTDLVEDGKEKCADYLPPSEVTDCHRLFGDFQVTLKKREVKENYVISSLQIKNMETNTWREVTHLWYLGWPPQGVPEEANSLIAFLIEARSYVKSHSGPTVVHCSPGTGRTGTVMSCDLCIREFEQTRMVDIPRCVSRLRRDRAGAVQTKEQYAFIYQVR</sequence>
<evidence type="ECO:0000256" key="1">
    <source>
        <dbReference type="ARBA" id="ARBA00013064"/>
    </source>
</evidence>
<dbReference type="PROSITE" id="PS00383">
    <property type="entry name" value="TYR_PHOSPHATASE_1"/>
    <property type="match status" value="1"/>
</dbReference>
<dbReference type="InterPro" id="IPR008356">
    <property type="entry name" value="Tyr_Pase_KIM-con"/>
</dbReference>
<feature type="compositionally biased region" description="Polar residues" evidence="6">
    <location>
        <begin position="770"/>
        <end position="779"/>
    </location>
</feature>
<feature type="compositionally biased region" description="Basic and acidic residues" evidence="6">
    <location>
        <begin position="1332"/>
        <end position="1359"/>
    </location>
</feature>
<feature type="region of interest" description="Disordered" evidence="6">
    <location>
        <begin position="474"/>
        <end position="501"/>
    </location>
</feature>
<evidence type="ECO:0000256" key="2">
    <source>
        <dbReference type="ARBA" id="ARBA00022553"/>
    </source>
</evidence>
<dbReference type="InterPro" id="IPR000387">
    <property type="entry name" value="Tyr_Pase_dom"/>
</dbReference>
<feature type="compositionally biased region" description="Polar residues" evidence="6">
    <location>
        <begin position="864"/>
        <end position="891"/>
    </location>
</feature>
<feature type="domain" description="Tyrosine-protein phosphatase" evidence="8">
    <location>
        <begin position="1702"/>
        <end position="1933"/>
    </location>
</feature>
<feature type="transmembrane region" description="Helical" evidence="7">
    <location>
        <begin position="1576"/>
        <end position="1601"/>
    </location>
</feature>
<accession>A0A7R9FEI0</accession>
<dbReference type="GO" id="GO:0048666">
    <property type="term" value="P:neuron development"/>
    <property type="evidence" value="ECO:0007669"/>
    <property type="project" value="UniProtKB-ARBA"/>
</dbReference>
<keyword evidence="4" id="KW-0904">Protein phosphatase</keyword>
<feature type="region of interest" description="Disordered" evidence="6">
    <location>
        <begin position="333"/>
        <end position="408"/>
    </location>
</feature>
<dbReference type="InterPro" id="IPR029021">
    <property type="entry name" value="Prot-tyrosine_phosphatase-like"/>
</dbReference>
<dbReference type="PANTHER" id="PTHR46198">
    <property type="entry name" value="PROTEIN-TYROSINE-PHOSPHATASE"/>
    <property type="match status" value="1"/>
</dbReference>
<dbReference type="EC" id="3.1.3.48" evidence="1"/>
<dbReference type="SUPFAM" id="SSF52799">
    <property type="entry name" value="(Phosphotyrosine protein) phosphatases II"/>
    <property type="match status" value="1"/>
</dbReference>
<feature type="region of interest" description="Disordered" evidence="6">
    <location>
        <begin position="1120"/>
        <end position="1170"/>
    </location>
</feature>
<feature type="compositionally biased region" description="Polar residues" evidence="6">
    <location>
        <begin position="930"/>
        <end position="940"/>
    </location>
</feature>
<dbReference type="InterPro" id="IPR000242">
    <property type="entry name" value="PTP_cat"/>
</dbReference>
<dbReference type="SMART" id="SM00404">
    <property type="entry name" value="PTPc_motif"/>
    <property type="match status" value="1"/>
</dbReference>
<dbReference type="PROSITE" id="PS50055">
    <property type="entry name" value="TYR_PHOSPHATASE_PTP"/>
    <property type="match status" value="1"/>
</dbReference>
<organism evidence="10">
    <name type="scientific">Timema tahoe</name>
    <dbReference type="NCBI Taxonomy" id="61484"/>
    <lineage>
        <taxon>Eukaryota</taxon>
        <taxon>Metazoa</taxon>
        <taxon>Ecdysozoa</taxon>
        <taxon>Arthropoda</taxon>
        <taxon>Hexapoda</taxon>
        <taxon>Insecta</taxon>
        <taxon>Pterygota</taxon>
        <taxon>Neoptera</taxon>
        <taxon>Polyneoptera</taxon>
        <taxon>Phasmatodea</taxon>
        <taxon>Timematodea</taxon>
        <taxon>Timematoidea</taxon>
        <taxon>Timematidae</taxon>
        <taxon>Timema</taxon>
    </lineage>
</organism>
<dbReference type="FunFam" id="3.90.190.10:FF:000098">
    <property type="entry name" value="Protein-tryrosine phosphatase"/>
    <property type="match status" value="1"/>
</dbReference>
<dbReference type="GO" id="GO:0005886">
    <property type="term" value="C:plasma membrane"/>
    <property type="evidence" value="ECO:0007669"/>
    <property type="project" value="TreeGrafter"/>
</dbReference>
<evidence type="ECO:0000313" key="10">
    <source>
        <dbReference type="EMBL" id="CAD7452096.1"/>
    </source>
</evidence>
<keyword evidence="7" id="KW-1133">Transmembrane helix</keyword>
<dbReference type="InterPro" id="IPR003595">
    <property type="entry name" value="Tyr_Pase_cat"/>
</dbReference>
<feature type="region of interest" description="Disordered" evidence="6">
    <location>
        <begin position="853"/>
        <end position="943"/>
    </location>
</feature>
<reference evidence="10" key="1">
    <citation type="submission" date="2020-11" db="EMBL/GenBank/DDBJ databases">
        <authorList>
            <person name="Tran Van P."/>
        </authorList>
    </citation>
    <scope>NUCLEOTIDE SEQUENCE</scope>
</reference>
<keyword evidence="2" id="KW-0597">Phosphoprotein</keyword>
<dbReference type="Pfam" id="PF00102">
    <property type="entry name" value="Y_phosphatase"/>
    <property type="match status" value="1"/>
</dbReference>
<dbReference type="Gene3D" id="3.90.190.10">
    <property type="entry name" value="Protein tyrosine phosphatase superfamily"/>
    <property type="match status" value="1"/>
</dbReference>
<feature type="region of interest" description="Disordered" evidence="6">
    <location>
        <begin position="688"/>
        <end position="707"/>
    </location>
</feature>
<name>A0A7R9FEI0_9NEOP</name>
<evidence type="ECO:0000256" key="4">
    <source>
        <dbReference type="ARBA" id="ARBA00022912"/>
    </source>
</evidence>
<evidence type="ECO:0000256" key="3">
    <source>
        <dbReference type="ARBA" id="ARBA00022801"/>
    </source>
</evidence>
<feature type="active site" description="Phosphocysteine intermediate" evidence="5">
    <location>
        <position position="1877"/>
    </location>
</feature>
<dbReference type="SMART" id="SM00194">
    <property type="entry name" value="PTPc"/>
    <property type="match status" value="1"/>
</dbReference>
<dbReference type="PROSITE" id="PS50056">
    <property type="entry name" value="TYR_PHOSPHATASE_2"/>
    <property type="match status" value="1"/>
</dbReference>
<dbReference type="InterPro" id="IPR016130">
    <property type="entry name" value="Tyr_Pase_AS"/>
</dbReference>
<feature type="compositionally biased region" description="Polar residues" evidence="6">
    <location>
        <begin position="957"/>
        <end position="969"/>
    </location>
</feature>
<dbReference type="CDD" id="cd00047">
    <property type="entry name" value="PTPc"/>
    <property type="match status" value="1"/>
</dbReference>
<dbReference type="GO" id="GO:0030054">
    <property type="term" value="C:cell junction"/>
    <property type="evidence" value="ECO:0007669"/>
    <property type="project" value="TreeGrafter"/>
</dbReference>
<feature type="region of interest" description="Disordered" evidence="6">
    <location>
        <begin position="738"/>
        <end position="779"/>
    </location>
</feature>
<feature type="region of interest" description="Disordered" evidence="6">
    <location>
        <begin position="1020"/>
        <end position="1049"/>
    </location>
</feature>
<dbReference type="GO" id="GO:0005829">
    <property type="term" value="C:cytosol"/>
    <property type="evidence" value="ECO:0007669"/>
    <property type="project" value="TreeGrafter"/>
</dbReference>
<dbReference type="GO" id="GO:0019901">
    <property type="term" value="F:protein kinase binding"/>
    <property type="evidence" value="ECO:0007669"/>
    <property type="project" value="TreeGrafter"/>
</dbReference>
<feature type="compositionally biased region" description="Polar residues" evidence="6">
    <location>
        <begin position="1020"/>
        <end position="1044"/>
    </location>
</feature>
<dbReference type="PRINTS" id="PR00700">
    <property type="entry name" value="PRTYPHPHTASE"/>
</dbReference>
<feature type="region of interest" description="Disordered" evidence="6">
    <location>
        <begin position="957"/>
        <end position="984"/>
    </location>
</feature>